<evidence type="ECO:0000256" key="3">
    <source>
        <dbReference type="ARBA" id="ARBA00022801"/>
    </source>
</evidence>
<evidence type="ECO:0000313" key="7">
    <source>
        <dbReference type="EMBL" id="MCU6763804.1"/>
    </source>
</evidence>
<protein>
    <submittedName>
        <fullName evidence="7">S1C family serine protease</fullName>
    </submittedName>
</protein>
<dbReference type="RefSeq" id="WP_158420002.1">
    <property type="nucleotide sequence ID" value="NZ_JAOQJL010000001.1"/>
</dbReference>
<comment type="similarity">
    <text evidence="1">Belongs to the peptidase S1C family.</text>
</comment>
<dbReference type="PANTHER" id="PTHR22939">
    <property type="entry name" value="SERINE PROTEASE FAMILY S1C HTRA-RELATED"/>
    <property type="match status" value="1"/>
</dbReference>
<evidence type="ECO:0000256" key="1">
    <source>
        <dbReference type="ARBA" id="ARBA00010541"/>
    </source>
</evidence>
<name>A0ABT2TNJ2_9FIRM</name>
<dbReference type="Gene3D" id="2.40.10.120">
    <property type="match status" value="1"/>
</dbReference>
<dbReference type="InterPro" id="IPR041489">
    <property type="entry name" value="PDZ_6"/>
</dbReference>
<accession>A0ABT2TNJ2</accession>
<proteinExistence type="inferred from homology"/>
<keyword evidence="5" id="KW-0472">Membrane</keyword>
<dbReference type="InterPro" id="IPR036034">
    <property type="entry name" value="PDZ_sf"/>
</dbReference>
<dbReference type="SMART" id="SM00228">
    <property type="entry name" value="PDZ"/>
    <property type="match status" value="1"/>
</dbReference>
<feature type="domain" description="PDZ" evidence="6">
    <location>
        <begin position="356"/>
        <end position="409"/>
    </location>
</feature>
<evidence type="ECO:0000256" key="5">
    <source>
        <dbReference type="SAM" id="Phobius"/>
    </source>
</evidence>
<dbReference type="Pfam" id="PF17820">
    <property type="entry name" value="PDZ_6"/>
    <property type="match status" value="1"/>
</dbReference>
<evidence type="ECO:0000259" key="6">
    <source>
        <dbReference type="PROSITE" id="PS50106"/>
    </source>
</evidence>
<feature type="transmembrane region" description="Helical" evidence="5">
    <location>
        <begin position="36"/>
        <end position="57"/>
    </location>
</feature>
<dbReference type="Pfam" id="PF13365">
    <property type="entry name" value="Trypsin_2"/>
    <property type="match status" value="1"/>
</dbReference>
<dbReference type="Proteomes" id="UP001652409">
    <property type="component" value="Unassembled WGS sequence"/>
</dbReference>
<comment type="caution">
    <text evidence="7">The sequence shown here is derived from an EMBL/GenBank/DDBJ whole genome shotgun (WGS) entry which is preliminary data.</text>
</comment>
<dbReference type="SUPFAM" id="SSF50156">
    <property type="entry name" value="PDZ domain-like"/>
    <property type="match status" value="1"/>
</dbReference>
<dbReference type="EMBL" id="JAOQJL010000001">
    <property type="protein sequence ID" value="MCU6763804.1"/>
    <property type="molecule type" value="Genomic_DNA"/>
</dbReference>
<keyword evidence="5" id="KW-1133">Transmembrane helix</keyword>
<keyword evidence="3" id="KW-0378">Hydrolase</keyword>
<dbReference type="GO" id="GO:0006508">
    <property type="term" value="P:proteolysis"/>
    <property type="evidence" value="ECO:0007669"/>
    <property type="project" value="UniProtKB-KW"/>
</dbReference>
<gene>
    <name evidence="7" type="ORF">OCV61_00060</name>
</gene>
<dbReference type="PRINTS" id="PR00834">
    <property type="entry name" value="PROTEASES2C"/>
</dbReference>
<evidence type="ECO:0000313" key="8">
    <source>
        <dbReference type="Proteomes" id="UP001652409"/>
    </source>
</evidence>
<evidence type="ECO:0000256" key="4">
    <source>
        <dbReference type="SAM" id="MobiDB-lite"/>
    </source>
</evidence>
<dbReference type="PANTHER" id="PTHR22939:SF129">
    <property type="entry name" value="SERINE PROTEASE HTRA2, MITOCHONDRIAL"/>
    <property type="match status" value="1"/>
</dbReference>
<dbReference type="GO" id="GO:0008233">
    <property type="term" value="F:peptidase activity"/>
    <property type="evidence" value="ECO:0007669"/>
    <property type="project" value="UniProtKB-KW"/>
</dbReference>
<dbReference type="InterPro" id="IPR009003">
    <property type="entry name" value="Peptidase_S1_PA"/>
</dbReference>
<dbReference type="SUPFAM" id="SSF50494">
    <property type="entry name" value="Trypsin-like serine proteases"/>
    <property type="match status" value="1"/>
</dbReference>
<dbReference type="InterPro" id="IPR001940">
    <property type="entry name" value="Peptidase_S1C"/>
</dbReference>
<keyword evidence="2 7" id="KW-0645">Protease</keyword>
<keyword evidence="8" id="KW-1185">Reference proteome</keyword>
<evidence type="ECO:0000256" key="2">
    <source>
        <dbReference type="ARBA" id="ARBA00022670"/>
    </source>
</evidence>
<keyword evidence="5" id="KW-0812">Transmembrane</keyword>
<sequence>MGKDMNIKPENEDYQFMRETIKKRPNDRRRLFRKGLMLFIGGVFFGLYAAGAFAWALPEFAERFAEEKGLVSAVKLTTASSDGQAETEEKENTVSNTDLNTDSYTDSYTDIQGGIGLTQDSSSLEKATDPLIKYQQIYRRVLDVAKKPRKALVRVTGISGHSDLLDASILRYEEGEGIIFLESSSCIYILTNWEPSEKTSSLQVTFADSSTARAHLCQTDDATGLSVMWVRTSELSDSTKKAISVVSLAQSFAPEQAEPVIAIGSPSGEFDGVLYGIVTSTSGRFSAADAEYQLMITDIQGCISSKGVLINTKGEIVGVIKKNIREDVNVIQAFSISQLRSRIEQMINKQAPRYLGIYGVSIPAAKAASLGISKGIYIEKVDKDSPAMAAGIQRGNIITALDGSPVSDMQEYSTYLQNCENGLEINMQISRYSGDGELGKVELTVKVNEK</sequence>
<reference evidence="7 8" key="1">
    <citation type="journal article" date="2021" name="ISME Commun">
        <title>Automated analysis of genomic sequences facilitates high-throughput and comprehensive description of bacteria.</title>
        <authorList>
            <person name="Hitch T.C.A."/>
        </authorList>
    </citation>
    <scope>NUCLEOTIDE SEQUENCE [LARGE SCALE GENOMIC DNA]</scope>
    <source>
        <strain evidence="7 8">Sanger_23</strain>
    </source>
</reference>
<dbReference type="InterPro" id="IPR001478">
    <property type="entry name" value="PDZ"/>
</dbReference>
<dbReference type="Gene3D" id="2.30.42.10">
    <property type="match status" value="1"/>
</dbReference>
<organism evidence="7 8">
    <name type="scientific">Blautia ammoniilytica</name>
    <dbReference type="NCBI Taxonomy" id="2981782"/>
    <lineage>
        <taxon>Bacteria</taxon>
        <taxon>Bacillati</taxon>
        <taxon>Bacillota</taxon>
        <taxon>Clostridia</taxon>
        <taxon>Lachnospirales</taxon>
        <taxon>Lachnospiraceae</taxon>
        <taxon>Blautia</taxon>
    </lineage>
</organism>
<dbReference type="PROSITE" id="PS50106">
    <property type="entry name" value="PDZ"/>
    <property type="match status" value="1"/>
</dbReference>
<feature type="region of interest" description="Disordered" evidence="4">
    <location>
        <begin position="80"/>
        <end position="101"/>
    </location>
</feature>